<gene>
    <name evidence="1" type="ORF">RPERSI_LOCUS10110</name>
</gene>
<feature type="non-terminal residue" evidence="1">
    <location>
        <position position="1"/>
    </location>
</feature>
<comment type="caution">
    <text evidence="1">The sequence shown here is derived from an EMBL/GenBank/DDBJ whole genome shotgun (WGS) entry which is preliminary data.</text>
</comment>
<reference evidence="1" key="1">
    <citation type="submission" date="2021-06" db="EMBL/GenBank/DDBJ databases">
        <authorList>
            <person name="Kallberg Y."/>
            <person name="Tangrot J."/>
            <person name="Rosling A."/>
        </authorList>
    </citation>
    <scope>NUCLEOTIDE SEQUENCE</scope>
    <source>
        <strain evidence="1">MA461A</strain>
    </source>
</reference>
<accession>A0ACA9PD55</accession>
<sequence>GIITTSKKPQNQWNFKRKMKLWRLENGHLYIQIKDQPLCRFVPAWDLEFHQFLFNQFYNNDRYINANDCHKKIMCTWKDLREVMFGYKLLGIYQQFNPTDP</sequence>
<feature type="non-terminal residue" evidence="1">
    <location>
        <position position="101"/>
    </location>
</feature>
<dbReference type="EMBL" id="CAJVQC010019684">
    <property type="protein sequence ID" value="CAG8702973.1"/>
    <property type="molecule type" value="Genomic_DNA"/>
</dbReference>
<protein>
    <submittedName>
        <fullName evidence="1">25134_t:CDS:1</fullName>
    </submittedName>
</protein>
<evidence type="ECO:0000313" key="2">
    <source>
        <dbReference type="Proteomes" id="UP000789920"/>
    </source>
</evidence>
<name>A0ACA9PD55_9GLOM</name>
<dbReference type="Proteomes" id="UP000789920">
    <property type="component" value="Unassembled WGS sequence"/>
</dbReference>
<proteinExistence type="predicted"/>
<organism evidence="1 2">
    <name type="scientific">Racocetra persica</name>
    <dbReference type="NCBI Taxonomy" id="160502"/>
    <lineage>
        <taxon>Eukaryota</taxon>
        <taxon>Fungi</taxon>
        <taxon>Fungi incertae sedis</taxon>
        <taxon>Mucoromycota</taxon>
        <taxon>Glomeromycotina</taxon>
        <taxon>Glomeromycetes</taxon>
        <taxon>Diversisporales</taxon>
        <taxon>Gigasporaceae</taxon>
        <taxon>Racocetra</taxon>
    </lineage>
</organism>
<keyword evidence="2" id="KW-1185">Reference proteome</keyword>
<evidence type="ECO:0000313" key="1">
    <source>
        <dbReference type="EMBL" id="CAG8702973.1"/>
    </source>
</evidence>